<dbReference type="Proteomes" id="UP000583556">
    <property type="component" value="Unassembled WGS sequence"/>
</dbReference>
<dbReference type="InterPro" id="IPR051262">
    <property type="entry name" value="SMP-30/CGR1_Lactonase"/>
</dbReference>
<dbReference type="InterPro" id="IPR005511">
    <property type="entry name" value="SMP-30"/>
</dbReference>
<dbReference type="GO" id="GO:0046872">
    <property type="term" value="F:metal ion binding"/>
    <property type="evidence" value="ECO:0007669"/>
    <property type="project" value="UniProtKB-KW"/>
</dbReference>
<dbReference type="InterPro" id="IPR011042">
    <property type="entry name" value="6-blade_b-propeller_TolB-like"/>
</dbReference>
<dbReference type="PRINTS" id="PR01790">
    <property type="entry name" value="SMP30FAMILY"/>
</dbReference>
<accession>A0A7Y0GAG4</accession>
<gene>
    <name evidence="4" type="ORF">HHL27_16320</name>
</gene>
<feature type="binding site" evidence="2">
    <location>
        <position position="225"/>
    </location>
    <ligand>
        <name>a divalent metal cation</name>
        <dbReference type="ChEBI" id="CHEBI:60240"/>
    </ligand>
</feature>
<dbReference type="RefSeq" id="WP_169494452.1">
    <property type="nucleotide sequence ID" value="NZ_JABBGM010000008.1"/>
</dbReference>
<feature type="binding site" evidence="2">
    <location>
        <position position="121"/>
    </location>
    <ligand>
        <name>substrate</name>
    </ligand>
</feature>
<keyword evidence="2" id="KW-0479">Metal-binding</keyword>
<name>A0A7Y0GAG4_9SPHN</name>
<reference evidence="4 5" key="1">
    <citation type="submission" date="2020-04" db="EMBL/GenBank/DDBJ databases">
        <title>Novosphingobium sp. TW-4 isolated from soil.</title>
        <authorList>
            <person name="Dahal R.H."/>
            <person name="Chaudhary D.K."/>
        </authorList>
    </citation>
    <scope>NUCLEOTIDE SEQUENCE [LARGE SCALE GENOMIC DNA]</scope>
    <source>
        <strain evidence="4 5">TW-4</strain>
    </source>
</reference>
<evidence type="ECO:0000256" key="1">
    <source>
        <dbReference type="PIRSR" id="PIRSR605511-1"/>
    </source>
</evidence>
<evidence type="ECO:0000313" key="5">
    <source>
        <dbReference type="Proteomes" id="UP000583556"/>
    </source>
</evidence>
<dbReference type="InterPro" id="IPR013658">
    <property type="entry name" value="SGL"/>
</dbReference>
<evidence type="ECO:0000256" key="2">
    <source>
        <dbReference type="PIRSR" id="PIRSR605511-2"/>
    </source>
</evidence>
<sequence length="304" mass="32381">MEFELITEGLQFPEGPIAMADGSVVLVEIKRQTLTRVHPDGRQEVIAELGGGPNGAAIGPDGAVYVCNNGGFQWNEAGGLTLPHGTPDYYVTGSIQRVDLATGEVTTLYSECDGKPLRGPNDIVFDKDGGFWFTDLGKSNGDVSHVGHLHYATIDGKKILLARDGMTTPNGVGLSPDGKQVFVAETQTGRLWEFDVAAPGELAAPADMWTAGKVMGPLPGYQLFDSLAVEANGRVCVATLVNGGITSFDPADGNWEHYAFPDPITTNICFGGDDMQTVFITCSGTGKLYKARWPRPGLKLNFNA</sequence>
<comment type="caution">
    <text evidence="4">The sequence shown here is derived from an EMBL/GenBank/DDBJ whole genome shotgun (WGS) entry which is preliminary data.</text>
</comment>
<keyword evidence="2" id="KW-0862">Zinc</keyword>
<keyword evidence="5" id="KW-1185">Reference proteome</keyword>
<evidence type="ECO:0000313" key="4">
    <source>
        <dbReference type="EMBL" id="NML95241.1"/>
    </source>
</evidence>
<feature type="active site" description="Proton donor/acceptor" evidence="1">
    <location>
        <position position="225"/>
    </location>
</feature>
<dbReference type="Gene3D" id="2.120.10.30">
    <property type="entry name" value="TolB, C-terminal domain"/>
    <property type="match status" value="1"/>
</dbReference>
<proteinExistence type="predicted"/>
<protein>
    <submittedName>
        <fullName evidence="4">SMP-30/gluconolactonase/LRE family protein</fullName>
    </submittedName>
</protein>
<organism evidence="4 5">
    <name type="scientific">Novosphingobium olei</name>
    <dbReference type="NCBI Taxonomy" id="2728851"/>
    <lineage>
        <taxon>Bacteria</taxon>
        <taxon>Pseudomonadati</taxon>
        <taxon>Pseudomonadota</taxon>
        <taxon>Alphaproteobacteria</taxon>
        <taxon>Sphingomonadales</taxon>
        <taxon>Sphingomonadaceae</taxon>
        <taxon>Novosphingobium</taxon>
    </lineage>
</organism>
<feature type="binding site" evidence="2">
    <location>
        <position position="170"/>
    </location>
    <ligand>
        <name>a divalent metal cation</name>
        <dbReference type="ChEBI" id="CHEBI:60240"/>
    </ligand>
</feature>
<dbReference type="PANTHER" id="PTHR47572:SF5">
    <property type="entry name" value="BLR2277 PROTEIN"/>
    <property type="match status" value="1"/>
</dbReference>
<feature type="domain" description="SMP-30/Gluconolactonase/LRE-like region" evidence="3">
    <location>
        <begin position="12"/>
        <end position="282"/>
    </location>
</feature>
<dbReference type="PANTHER" id="PTHR47572">
    <property type="entry name" value="LIPOPROTEIN-RELATED"/>
    <property type="match status" value="1"/>
</dbReference>
<evidence type="ECO:0000259" key="3">
    <source>
        <dbReference type="Pfam" id="PF08450"/>
    </source>
</evidence>
<dbReference type="AlphaFoldDB" id="A0A7Y0GAG4"/>
<dbReference type="Pfam" id="PF08450">
    <property type="entry name" value="SGL"/>
    <property type="match status" value="1"/>
</dbReference>
<dbReference type="EMBL" id="JABBGM010000008">
    <property type="protein sequence ID" value="NML95241.1"/>
    <property type="molecule type" value="Genomic_DNA"/>
</dbReference>
<comment type="cofactor">
    <cofactor evidence="2">
        <name>Zn(2+)</name>
        <dbReference type="ChEBI" id="CHEBI:29105"/>
    </cofactor>
    <text evidence="2">Binds 1 divalent metal cation per subunit.</text>
</comment>
<dbReference type="SUPFAM" id="SSF63829">
    <property type="entry name" value="Calcium-dependent phosphotriesterase"/>
    <property type="match status" value="1"/>
</dbReference>